<comment type="similarity">
    <text evidence="1">Belongs to the asp23 family.</text>
</comment>
<accession>A0A5S4H6D9</accession>
<evidence type="ECO:0000313" key="4">
    <source>
        <dbReference type="Proteomes" id="UP000305238"/>
    </source>
</evidence>
<sequence>MGAIMTGLDRRQSGGGESRPDPGAKPFFPGAPDRATTVPPPGVPLPAPPAPAAPAPAPGPAAPPPGVAGPPSAPGAAAAPPMTLHGSANDVTVAVEGRVTIDDAVLAKIAELAAQEVAGVAGLAPAGARVAVGDEEATVDVAIAVEYGTVIKDVAAMVQGNVARIAGLMLGSRVAAVNVSVTDVRMPAAPSRGRGGAGQTPRA</sequence>
<organism evidence="3 4">
    <name type="scientific">Actinomadura geliboluensis</name>
    <dbReference type="NCBI Taxonomy" id="882440"/>
    <lineage>
        <taxon>Bacteria</taxon>
        <taxon>Bacillati</taxon>
        <taxon>Actinomycetota</taxon>
        <taxon>Actinomycetes</taxon>
        <taxon>Streptosporangiales</taxon>
        <taxon>Thermomonosporaceae</taxon>
        <taxon>Actinomadura</taxon>
    </lineage>
</organism>
<keyword evidence="4" id="KW-1185">Reference proteome</keyword>
<dbReference type="AlphaFoldDB" id="A0A5S4H6D9"/>
<dbReference type="Proteomes" id="UP000305238">
    <property type="component" value="Unassembled WGS sequence"/>
</dbReference>
<evidence type="ECO:0000313" key="3">
    <source>
        <dbReference type="EMBL" id="TMR40798.1"/>
    </source>
</evidence>
<gene>
    <name evidence="3" type="ORF">ETD96_08860</name>
</gene>
<name>A0A5S4H6D9_9ACTN</name>
<feature type="compositionally biased region" description="Basic and acidic residues" evidence="2">
    <location>
        <begin position="8"/>
        <end position="22"/>
    </location>
</feature>
<feature type="region of interest" description="Disordered" evidence="2">
    <location>
        <begin position="1"/>
        <end position="83"/>
    </location>
</feature>
<proteinExistence type="inferred from homology"/>
<evidence type="ECO:0000256" key="2">
    <source>
        <dbReference type="SAM" id="MobiDB-lite"/>
    </source>
</evidence>
<dbReference type="InterPro" id="IPR005531">
    <property type="entry name" value="Asp23"/>
</dbReference>
<feature type="compositionally biased region" description="Pro residues" evidence="2">
    <location>
        <begin position="38"/>
        <end position="73"/>
    </location>
</feature>
<reference evidence="3 4" key="1">
    <citation type="submission" date="2019-05" db="EMBL/GenBank/DDBJ databases">
        <title>Draft genome sequence of Actinomadura geliboluensis A8036.</title>
        <authorList>
            <person name="Saricaoglu S."/>
            <person name="Isik K."/>
        </authorList>
    </citation>
    <scope>NUCLEOTIDE SEQUENCE [LARGE SCALE GENOMIC DNA]</scope>
    <source>
        <strain evidence="3 4">A8036</strain>
    </source>
</reference>
<comment type="caution">
    <text evidence="3">The sequence shown here is derived from an EMBL/GenBank/DDBJ whole genome shotgun (WGS) entry which is preliminary data.</text>
</comment>
<dbReference type="Pfam" id="PF03780">
    <property type="entry name" value="Asp23"/>
    <property type="match status" value="1"/>
</dbReference>
<dbReference type="PANTHER" id="PTHR34297:SF3">
    <property type="entry name" value="ALKALINE SHOCK PROTEIN 23"/>
    <property type="match status" value="1"/>
</dbReference>
<dbReference type="PANTHER" id="PTHR34297">
    <property type="entry name" value="HYPOTHETICAL CYTOSOLIC PROTEIN-RELATED"/>
    <property type="match status" value="1"/>
</dbReference>
<protein>
    <submittedName>
        <fullName evidence="3">Asp23/Gls24 family envelope stress response protein</fullName>
    </submittedName>
</protein>
<dbReference type="OrthoDB" id="3482525at2"/>
<evidence type="ECO:0000256" key="1">
    <source>
        <dbReference type="ARBA" id="ARBA00005721"/>
    </source>
</evidence>
<dbReference type="EMBL" id="VCKZ01000042">
    <property type="protein sequence ID" value="TMR40798.1"/>
    <property type="molecule type" value="Genomic_DNA"/>
</dbReference>